<protein>
    <submittedName>
        <fullName evidence="4">Putative circularly permuted ATP-grasp superfamily protein/putative alpha-E superfamily protein</fullName>
    </submittedName>
</protein>
<dbReference type="InterPro" id="IPR051680">
    <property type="entry name" value="ATP-dep_Glu-Cys_Ligase-2"/>
</dbReference>
<sequence>MTHSVANPDTDHSLTQSYGEPNGVHDEMKNAEGGVRPAWEGLAGRLDVLGADELGRRWSHGQRMIQDNGVTYNVYGDPRGMDRPWQLDPVPMIVGAEEWAMIEAGLIQRAKLLNAVCADLYGPQKLLKSGQLPAELIMGHPGFLRPCHNLKVPKQRYLSFYGVDLARSPEGKWWVLNDRTQATSGAGYALENRLVISRTLPGVFRDCQVTRHARFFARWRETLRAMSPRVGDNPRIVLLTPGPFNETFFEHAYLARYLGFTLAQGDDLTVRDNKVFLKTLGGLRRVDVILRRLDDSYCDPLELRGDSAIGVPGLVQAAWAGNVTIANALGTGLLETPGLMPFYPGLCKKLLGEEEKLPSLATWWCGQPKELDYVLKYLHELVIKPAYPGAPARGLGGVHIDAIFGDQLTEDQGKQIAELIRSRPEAFAAQENVNISTTPVWRDGKLEPRHMILRAYVAACDDEPGYVVMPGGLTRVSNTADSRVTSMQRGGGSKDTWIISDGPVSNFSLLSGDASASATALANDSFDLPSRVADNLYWLGRYVERTEGLVRLLRAIMERLTDDAQPDDRPELIALVNALDTVSENHAEEDDSVESRILSAMFNPEVSSGLYQTLANARRLASTARDRISLDTWRIVSQLGRDYQEITGPIAVPSEGKDDEEAWQPPITELGDAMELLDQMIITLAAFTGLGTESMLRNQGWRFLDMGRRLERALNHAELLRLLAVSPLDNEGLTLDALLEVMASAMSYRQRYLAVPSALTTLDMLLLDETNPRSVAYQVAQLSEHLDRLPRPSTPDTRLTEDQRRVLDMLTGLRLADPGWLAMVNMQSQRDALSEYLTGLTDQLPQLSDAIARQFLSHNAVSTRLGSTTRKPAEYAEPDRLDKVNQEGA</sequence>
<dbReference type="EMBL" id="JACHGY010000002">
    <property type="protein sequence ID" value="MBB6431738.1"/>
    <property type="molecule type" value="Genomic_DNA"/>
</dbReference>
<accession>A0A7X0H9H2</accession>
<reference evidence="4 5" key="1">
    <citation type="submission" date="2020-08" db="EMBL/GenBank/DDBJ databases">
        <title>Genomic Encyclopedia of Type Strains, Phase IV (KMG-IV): sequencing the most valuable type-strain genomes for metagenomic binning, comparative biology and taxonomic classification.</title>
        <authorList>
            <person name="Goeker M."/>
        </authorList>
    </citation>
    <scope>NUCLEOTIDE SEQUENCE [LARGE SCALE GENOMIC DNA]</scope>
    <source>
        <strain evidence="4 5">DSM 103725</strain>
    </source>
</reference>
<dbReference type="Gene3D" id="3.30.1490.270">
    <property type="match status" value="1"/>
</dbReference>
<proteinExistence type="predicted"/>
<dbReference type="Proteomes" id="UP000541810">
    <property type="component" value="Unassembled WGS sequence"/>
</dbReference>
<dbReference type="Pfam" id="PF14403">
    <property type="entry name" value="CP_ATPgrasp_2"/>
    <property type="match status" value="1"/>
</dbReference>
<keyword evidence="5" id="KW-1185">Reference proteome</keyword>
<dbReference type="Pfam" id="PF04168">
    <property type="entry name" value="Alpha-E"/>
    <property type="match status" value="1"/>
</dbReference>
<name>A0A7X0H9H2_9BACT</name>
<feature type="compositionally biased region" description="Polar residues" evidence="1">
    <location>
        <begin position="1"/>
        <end position="19"/>
    </location>
</feature>
<evidence type="ECO:0000256" key="1">
    <source>
        <dbReference type="SAM" id="MobiDB-lite"/>
    </source>
</evidence>
<evidence type="ECO:0000259" key="2">
    <source>
        <dbReference type="Pfam" id="PF04168"/>
    </source>
</evidence>
<feature type="region of interest" description="Disordered" evidence="1">
    <location>
        <begin position="864"/>
        <end position="889"/>
    </location>
</feature>
<dbReference type="PANTHER" id="PTHR34595:SF2">
    <property type="entry name" value="BLR2978 PROTEIN"/>
    <property type="match status" value="1"/>
</dbReference>
<dbReference type="InterPro" id="IPR007296">
    <property type="entry name" value="DUF403"/>
</dbReference>
<feature type="domain" description="DUF403" evidence="2">
    <location>
        <begin position="528"/>
        <end position="856"/>
    </location>
</feature>
<feature type="domain" description="Circularly permuted ATP-grasp type 2" evidence="3">
    <location>
        <begin position="91"/>
        <end position="477"/>
    </location>
</feature>
<organism evidence="4 5">
    <name type="scientific">Algisphaera agarilytica</name>
    <dbReference type="NCBI Taxonomy" id="1385975"/>
    <lineage>
        <taxon>Bacteria</taxon>
        <taxon>Pseudomonadati</taxon>
        <taxon>Planctomycetota</taxon>
        <taxon>Phycisphaerae</taxon>
        <taxon>Phycisphaerales</taxon>
        <taxon>Phycisphaeraceae</taxon>
        <taxon>Algisphaera</taxon>
    </lineage>
</organism>
<dbReference type="RefSeq" id="WP_184679327.1">
    <property type="nucleotide sequence ID" value="NZ_JACHGY010000002.1"/>
</dbReference>
<dbReference type="PANTHER" id="PTHR34595">
    <property type="entry name" value="BLR5612 PROTEIN"/>
    <property type="match status" value="1"/>
</dbReference>
<dbReference type="SUPFAM" id="SSF56059">
    <property type="entry name" value="Glutathione synthetase ATP-binding domain-like"/>
    <property type="match status" value="1"/>
</dbReference>
<gene>
    <name evidence="4" type="ORF">HNQ40_003621</name>
</gene>
<evidence type="ECO:0000259" key="3">
    <source>
        <dbReference type="Pfam" id="PF14403"/>
    </source>
</evidence>
<evidence type="ECO:0000313" key="5">
    <source>
        <dbReference type="Proteomes" id="UP000541810"/>
    </source>
</evidence>
<comment type="caution">
    <text evidence="4">The sequence shown here is derived from an EMBL/GenBank/DDBJ whole genome shotgun (WGS) entry which is preliminary data.</text>
</comment>
<evidence type="ECO:0000313" key="4">
    <source>
        <dbReference type="EMBL" id="MBB6431738.1"/>
    </source>
</evidence>
<dbReference type="InterPro" id="IPR025841">
    <property type="entry name" value="CP_ATPgrasp_2"/>
</dbReference>
<dbReference type="Gene3D" id="3.40.50.11290">
    <property type="match status" value="1"/>
</dbReference>
<feature type="region of interest" description="Disordered" evidence="1">
    <location>
        <begin position="1"/>
        <end position="30"/>
    </location>
</feature>
<feature type="compositionally biased region" description="Basic and acidic residues" evidence="1">
    <location>
        <begin position="871"/>
        <end position="889"/>
    </location>
</feature>
<dbReference type="AlphaFoldDB" id="A0A7X0H9H2"/>